<dbReference type="Proteomes" id="UP001642484">
    <property type="component" value="Unassembled WGS sequence"/>
</dbReference>
<accession>A0ABP0I9K6</accession>
<evidence type="ECO:0000313" key="3">
    <source>
        <dbReference type="Proteomes" id="UP001642484"/>
    </source>
</evidence>
<dbReference type="EMBL" id="CAXAMN010002158">
    <property type="protein sequence ID" value="CAK8998045.1"/>
    <property type="molecule type" value="Genomic_DNA"/>
</dbReference>
<name>A0ABP0I9K6_9DINO</name>
<gene>
    <name evidence="2" type="ORF">CCMP2556_LOCUS47400</name>
    <name evidence="1" type="ORF">CCMP2556_LOCUS5095</name>
</gene>
<protein>
    <submittedName>
        <fullName evidence="1">Uncharacterized protein</fullName>
    </submittedName>
</protein>
<evidence type="ECO:0000313" key="1">
    <source>
        <dbReference type="EMBL" id="CAK8998045.1"/>
    </source>
</evidence>
<sequence>MPPAPLKKKVPLQFPAWLVVQEDTLAENIFSHSQLALDRSTRDDIVWLSEAQYIIPEATKDALPHASEGTRSYSDVQESAQYLAGDSFPKSVLSSLLNKTELPNNFLAVCNLTPYDAYLEKTCMYWGTTAADGNSMASLSIAKSCQCTEYCERVIATQLLEDWKHGKHCMGDVRSYEKDPPPLTDSVDPSEFGFEMVSVTKTGSGTGWEKYKITLPPHVRQLHSSCVINGAQWRELIAEFDKKFDANVAACAPTSTAVVPHEEVEDTEPWKEPSTLDELTQQYNLEAKVPGKTAGTSLYVVASKDREGNVQGVVEGQPYKLFLVAHMDVDVETSECLFGHGASKFLKGDKVAKWQREMNKGELDRVMQCSWTSESDPVILEITEQESKKTSDAERCSLKDLIDELHETVGDFTINCHSMEKPSAVSKGSADPAGWWLRSKRT</sequence>
<keyword evidence="3" id="KW-1185">Reference proteome</keyword>
<evidence type="ECO:0000313" key="2">
    <source>
        <dbReference type="EMBL" id="CAK9100267.1"/>
    </source>
</evidence>
<reference evidence="1 3" key="1">
    <citation type="submission" date="2024-02" db="EMBL/GenBank/DDBJ databases">
        <authorList>
            <person name="Chen Y."/>
            <person name="Shah S."/>
            <person name="Dougan E. K."/>
            <person name="Thang M."/>
            <person name="Chan C."/>
        </authorList>
    </citation>
    <scope>NUCLEOTIDE SEQUENCE [LARGE SCALE GENOMIC DNA]</scope>
</reference>
<proteinExistence type="predicted"/>
<organism evidence="1 3">
    <name type="scientific">Durusdinium trenchii</name>
    <dbReference type="NCBI Taxonomy" id="1381693"/>
    <lineage>
        <taxon>Eukaryota</taxon>
        <taxon>Sar</taxon>
        <taxon>Alveolata</taxon>
        <taxon>Dinophyceae</taxon>
        <taxon>Suessiales</taxon>
        <taxon>Symbiodiniaceae</taxon>
        <taxon>Durusdinium</taxon>
    </lineage>
</organism>
<dbReference type="EMBL" id="CAXAMN010026040">
    <property type="protein sequence ID" value="CAK9100267.1"/>
    <property type="molecule type" value="Genomic_DNA"/>
</dbReference>
<comment type="caution">
    <text evidence="1">The sequence shown here is derived from an EMBL/GenBank/DDBJ whole genome shotgun (WGS) entry which is preliminary data.</text>
</comment>